<evidence type="ECO:0000256" key="2">
    <source>
        <dbReference type="ARBA" id="ARBA00022490"/>
    </source>
</evidence>
<feature type="compositionally biased region" description="Acidic residues" evidence="5">
    <location>
        <begin position="139"/>
        <end position="149"/>
    </location>
</feature>
<dbReference type="GO" id="GO:0005829">
    <property type="term" value="C:cytosol"/>
    <property type="evidence" value="ECO:0007669"/>
    <property type="project" value="TreeGrafter"/>
</dbReference>
<dbReference type="SUPFAM" id="SSF50729">
    <property type="entry name" value="PH domain-like"/>
    <property type="match status" value="2"/>
</dbReference>
<dbReference type="InterPro" id="IPR011993">
    <property type="entry name" value="PH-like_dom_sf"/>
</dbReference>
<dbReference type="Pfam" id="PF00169">
    <property type="entry name" value="PH"/>
    <property type="match status" value="1"/>
</dbReference>
<dbReference type="Proteomes" id="UP000316079">
    <property type="component" value="Unassembled WGS sequence"/>
</dbReference>
<comment type="caution">
    <text evidence="7">The sequence shown here is derived from an EMBL/GenBank/DDBJ whole genome shotgun (WGS) entry which is preliminary data.</text>
</comment>
<reference evidence="7 8" key="1">
    <citation type="journal article" date="2019" name="Sci. Data">
        <title>Hybrid genome assembly and annotation of Danionella translucida.</title>
        <authorList>
            <person name="Kadobianskyi M."/>
            <person name="Schulze L."/>
            <person name="Schuelke M."/>
            <person name="Judkewitz B."/>
        </authorList>
    </citation>
    <scope>NUCLEOTIDE SEQUENCE [LARGE SCALE GENOMIC DNA]</scope>
    <source>
        <strain evidence="7 8">Bolton</strain>
    </source>
</reference>
<name>A0A553NIU0_9TELE</name>
<dbReference type="PANTHER" id="PTHR14338:SF9">
    <property type="entry name" value="ACTIN FILAMENT-ASSOCIATED PROTEIN 1-LIKE 2"/>
    <property type="match status" value="1"/>
</dbReference>
<keyword evidence="2" id="KW-0963">Cytoplasm</keyword>
<dbReference type="GO" id="GO:0017124">
    <property type="term" value="F:SH3 domain binding"/>
    <property type="evidence" value="ECO:0007669"/>
    <property type="project" value="TreeGrafter"/>
</dbReference>
<dbReference type="PANTHER" id="PTHR14338">
    <property type="entry name" value="ACTIN FILAMENT-ASSOCIATED PROTEIN 1 FAMILY MEMBER"/>
    <property type="match status" value="1"/>
</dbReference>
<dbReference type="InterPro" id="IPR001849">
    <property type="entry name" value="PH_domain"/>
</dbReference>
<proteinExistence type="predicted"/>
<evidence type="ECO:0000256" key="1">
    <source>
        <dbReference type="ARBA" id="ARBA00004496"/>
    </source>
</evidence>
<dbReference type="AlphaFoldDB" id="A0A553NIU0"/>
<protein>
    <recommendedName>
        <fullName evidence="6">PH domain-containing protein</fullName>
    </recommendedName>
</protein>
<dbReference type="EMBL" id="SRMA01026927">
    <property type="protein sequence ID" value="TRY65362.1"/>
    <property type="molecule type" value="Genomic_DNA"/>
</dbReference>
<keyword evidence="8" id="KW-1185">Reference proteome</keyword>
<dbReference type="InterPro" id="IPR030113">
    <property type="entry name" value="AFAP"/>
</dbReference>
<dbReference type="Gene3D" id="2.30.29.30">
    <property type="entry name" value="Pleckstrin-homology domain (PH domain)/Phosphotyrosine-binding domain (PTB)"/>
    <property type="match status" value="2"/>
</dbReference>
<evidence type="ECO:0000313" key="8">
    <source>
        <dbReference type="Proteomes" id="UP000316079"/>
    </source>
</evidence>
<keyword evidence="4" id="KW-0175">Coiled coil</keyword>
<keyword evidence="3" id="KW-0677">Repeat</keyword>
<dbReference type="STRING" id="623744.A0A553NIU0"/>
<evidence type="ECO:0000313" key="7">
    <source>
        <dbReference type="EMBL" id="TRY65362.1"/>
    </source>
</evidence>
<dbReference type="PROSITE" id="PS50003">
    <property type="entry name" value="PH_DOMAIN"/>
    <property type="match status" value="1"/>
</dbReference>
<sequence>MDKQKALAKLVLDLQAFLQVLDSENLSYIAQAQKKSISELLSTLQDKDFPADDAEYMIMNCPSGDRPDPRQTSFIEVHSTEEPLSLISTERMQTRSSPTLPPAPTSGLDAEDCYEEAEPYPASNSTGKADSESSHYESYGDEEEEEEEFGKDKAHYIHLSSSQPFLRPAPESRICGYLWRKKWLGQWIRQLCIIKHNSLLCFKSAKDLHPLLDLNLKGCSVVYKYKQNKKMPHELKLVTGAETVVLGFQNSMQATEWRKIIDEVSGSYYEPQSQSSSSILKSDMLELSRSSSALHSDSDEEHTSSLPSAISSLDIKDKERAASLNVLMHFQWQSLWCRVEDGCLKMSRDEESVDSPQYKVQLRGSEIRPGPDTAHAYRISISKHGDHVAVLEVKCADDKEKWVQLLQDGSSSGTEPLHQHTNHDSLCGLKSPSFHSSNMYMDNPFQQMCRTIHSQPIYSNSSILEHMFQKPCTDGNGEVVSLKGSSNYSNTEIFSSHSMRECRTERCVQKLELTGKRWTHLGTGSELNLMSVGSKPAKQNSFRQSLALCTERAQGGFLNLRRTASAKITLKKAPSALFFDQGKVFKNRKVRTYSAPALALICVTPFKV</sequence>
<evidence type="ECO:0000259" key="6">
    <source>
        <dbReference type="PROSITE" id="PS50003"/>
    </source>
</evidence>
<gene>
    <name evidence="7" type="ORF">DNTS_013768</name>
</gene>
<dbReference type="FunFam" id="2.30.29.30:FF:000171">
    <property type="entry name" value="Actin filament-associated protein 1-like 2 isoform 1"/>
    <property type="match status" value="1"/>
</dbReference>
<feature type="compositionally biased region" description="Polar residues" evidence="5">
    <location>
        <begin position="86"/>
        <end position="98"/>
    </location>
</feature>
<accession>A0A553NIU0</accession>
<organism evidence="7 8">
    <name type="scientific">Danionella cerebrum</name>
    <dbReference type="NCBI Taxonomy" id="2873325"/>
    <lineage>
        <taxon>Eukaryota</taxon>
        <taxon>Metazoa</taxon>
        <taxon>Chordata</taxon>
        <taxon>Craniata</taxon>
        <taxon>Vertebrata</taxon>
        <taxon>Euteleostomi</taxon>
        <taxon>Actinopterygii</taxon>
        <taxon>Neopterygii</taxon>
        <taxon>Teleostei</taxon>
        <taxon>Ostariophysi</taxon>
        <taxon>Cypriniformes</taxon>
        <taxon>Danionidae</taxon>
        <taxon>Danioninae</taxon>
        <taxon>Danionella</taxon>
    </lineage>
</organism>
<dbReference type="OrthoDB" id="8904770at2759"/>
<evidence type="ECO:0000256" key="3">
    <source>
        <dbReference type="ARBA" id="ARBA00022737"/>
    </source>
</evidence>
<evidence type="ECO:0000256" key="4">
    <source>
        <dbReference type="ARBA" id="ARBA00023054"/>
    </source>
</evidence>
<feature type="domain" description="PH" evidence="6">
    <location>
        <begin position="171"/>
        <end position="266"/>
    </location>
</feature>
<feature type="compositionally biased region" description="Acidic residues" evidence="5">
    <location>
        <begin position="109"/>
        <end position="118"/>
    </location>
</feature>
<evidence type="ECO:0000256" key="5">
    <source>
        <dbReference type="SAM" id="MobiDB-lite"/>
    </source>
</evidence>
<comment type="subcellular location">
    <subcellularLocation>
        <location evidence="1">Cytoplasm</location>
    </subcellularLocation>
</comment>
<dbReference type="SMART" id="SM00233">
    <property type="entry name" value="PH"/>
    <property type="match status" value="2"/>
</dbReference>
<feature type="region of interest" description="Disordered" evidence="5">
    <location>
        <begin position="86"/>
        <end position="151"/>
    </location>
</feature>